<feature type="compositionally biased region" description="Basic residues" evidence="4">
    <location>
        <begin position="8"/>
        <end position="20"/>
    </location>
</feature>
<accession>F8NNT7</accession>
<dbReference type="Proteomes" id="UP000008064">
    <property type="component" value="Unassembled WGS sequence"/>
</dbReference>
<feature type="region of interest" description="Disordered" evidence="4">
    <location>
        <begin position="751"/>
        <end position="771"/>
    </location>
</feature>
<evidence type="ECO:0000256" key="4">
    <source>
        <dbReference type="SAM" id="MobiDB-lite"/>
    </source>
</evidence>
<feature type="compositionally biased region" description="Polar residues" evidence="4">
    <location>
        <begin position="755"/>
        <end position="770"/>
    </location>
</feature>
<feature type="region of interest" description="Disordered" evidence="4">
    <location>
        <begin position="1"/>
        <end position="20"/>
    </location>
</feature>
<dbReference type="KEGG" id="sla:SERLADRAFT_461394"/>
<proteinExistence type="predicted"/>
<dbReference type="SUPFAM" id="SSF57701">
    <property type="entry name" value="Zn2/Cys6 DNA-binding domain"/>
    <property type="match status" value="1"/>
</dbReference>
<evidence type="ECO:0000256" key="3">
    <source>
        <dbReference type="ARBA" id="ARBA00023242"/>
    </source>
</evidence>
<dbReference type="CDD" id="cd12148">
    <property type="entry name" value="fungal_TF_MHR"/>
    <property type="match status" value="1"/>
</dbReference>
<feature type="domain" description="Zn(2)-C6 fungal-type" evidence="5">
    <location>
        <begin position="38"/>
        <end position="67"/>
    </location>
</feature>
<dbReference type="SMART" id="SM00066">
    <property type="entry name" value="GAL4"/>
    <property type="match status" value="1"/>
</dbReference>
<evidence type="ECO:0000256" key="1">
    <source>
        <dbReference type="ARBA" id="ARBA00004123"/>
    </source>
</evidence>
<dbReference type="HOGENOM" id="CLU_007340_1_0_1"/>
<dbReference type="GO" id="GO:0003677">
    <property type="term" value="F:DNA binding"/>
    <property type="evidence" value="ECO:0007669"/>
    <property type="project" value="InterPro"/>
</dbReference>
<reference evidence="6" key="1">
    <citation type="submission" date="2011-04" db="EMBL/GenBank/DDBJ databases">
        <title>Evolution of plant cell wall degrading machinery underlies the functional diversity of forest fungi.</title>
        <authorList>
            <consortium name="US DOE Joint Genome Institute (JGI-PGF)"/>
            <person name="Eastwood D.C."/>
            <person name="Floudas D."/>
            <person name="Binder M."/>
            <person name="Majcherczyk A."/>
            <person name="Schneider P."/>
            <person name="Aerts A."/>
            <person name="Asiegbu F.O."/>
            <person name="Baker S.E."/>
            <person name="Barry K."/>
            <person name="Bendiksby M."/>
            <person name="Blumentritt M."/>
            <person name="Coutinho P.M."/>
            <person name="Cullen D."/>
            <person name="Cullen D."/>
            <person name="Gathman A."/>
            <person name="Goodell B."/>
            <person name="Henrissat B."/>
            <person name="Ihrmark K."/>
            <person name="Kauserud H."/>
            <person name="Kohler A."/>
            <person name="LaButti K."/>
            <person name="Lapidus A."/>
            <person name="Lavin J.L."/>
            <person name="Lee Y.-H."/>
            <person name="Lindquist E."/>
            <person name="Lilly W."/>
            <person name="Lucas S."/>
            <person name="Morin E."/>
            <person name="Murat C."/>
            <person name="Oguiza J.A."/>
            <person name="Park J."/>
            <person name="Pisabarro A.G."/>
            <person name="Riley R."/>
            <person name="Rosling A."/>
            <person name="Salamov A."/>
            <person name="Schmidt O."/>
            <person name="Schmutz J."/>
            <person name="Skrede I."/>
            <person name="Stenlid J."/>
            <person name="Wiebenga A."/>
            <person name="Xie X."/>
            <person name="Kues U."/>
            <person name="Hibbett D.S."/>
            <person name="Hoffmeister D."/>
            <person name="Hogberg N."/>
            <person name="Martin F."/>
            <person name="Grigoriev I.V."/>
            <person name="Watkinson S.C."/>
        </authorList>
    </citation>
    <scope>NUCLEOTIDE SEQUENCE</scope>
    <source>
        <strain evidence="6">S7.9</strain>
    </source>
</reference>
<dbReference type="CDD" id="cd00067">
    <property type="entry name" value="GAL4"/>
    <property type="match status" value="1"/>
</dbReference>
<dbReference type="InterPro" id="IPR007219">
    <property type="entry name" value="XnlR_reg_dom"/>
</dbReference>
<dbReference type="GO" id="GO:0006351">
    <property type="term" value="P:DNA-templated transcription"/>
    <property type="evidence" value="ECO:0007669"/>
    <property type="project" value="InterPro"/>
</dbReference>
<dbReference type="InterPro" id="IPR050613">
    <property type="entry name" value="Sec_Metabolite_Reg"/>
</dbReference>
<sequence length="866" mass="96347">MPFDTSKSMKHAGPSRRTFRKLSTEDEIELKRARGEVSCAECRRLKLKCDKKLPCGSCVRRGCPTICPNGSLSTGQGTRFVLADTEHLHRKISDMGQRIRQLEDALFIFQAGVSNETHPLLTEELLAIKFGPEAPKSPISTGPTVAEPPSIPLDALGTLTIGDSGESKYFGRSAGSETLLLAGTEFECTGWPAEEQPPILSELKNMPFILPLGLGGTQDPERMETIMNSLLDLLPPYPRATTLCETYMEQAAWIFRPMQRDEVIDDIMIPIYKYAKARKEDIDQENKLTCPPHKLSVLYMIFAQGALMDLTLPPYNSEAENYFYLGRLSLSLRSAFDLPTTETLQSLCLMAYYHSNGGRRYTLDGAWCLISLASKLAQSIGLHRDPTRWNMSPKIVQRRRNLFWEIFSTDLFHSLALGRPPSIRLSYIDCEFPDDETTVINDKGEVEMGFWRWKHTFTRDVFMQVTELTLTAAPPSYETILELDRKVREKVLPPSLNVYCNTDDEFCTPSVYMRGRLLSQFRVTTMLYIHRSFFAQAMLDYPANPLRSPYAPSFLAAYRCASSVIKTTIGNFQRFPELLTRWWTIWTHLFSAAIVVGVIVTRAPSSTMASAALIELDLAVDLFAKGATHSRRARSGVAILSKLKVKAFQVYSQFRSGAVLSVADQRSIMMPEIGGEDELAVFGGQTRTLVSKILSQSSRRKMHSSTKSADSPKSSASTPSSTSTDEGSHSEPIPEVHPSLVEFLSLLPSSSSTSTQNYNNHNPRSSSTAFDSGLYSMQMDMPSYSLPNLSPSPMAYDQNNAFGNFSDVNMAEGPSTSMPDAGSAANFIDMDMGMILSGDSGIDERWMSFMRDSGILDSNFNGVPNV</sequence>
<organism>
    <name type="scientific">Serpula lacrymans var. lacrymans (strain S7.9)</name>
    <name type="common">Dry rot fungus</name>
    <dbReference type="NCBI Taxonomy" id="578457"/>
    <lineage>
        <taxon>Eukaryota</taxon>
        <taxon>Fungi</taxon>
        <taxon>Dikarya</taxon>
        <taxon>Basidiomycota</taxon>
        <taxon>Agaricomycotina</taxon>
        <taxon>Agaricomycetes</taxon>
        <taxon>Agaricomycetidae</taxon>
        <taxon>Boletales</taxon>
        <taxon>Coniophorineae</taxon>
        <taxon>Serpulaceae</taxon>
        <taxon>Serpula</taxon>
    </lineage>
</organism>
<feature type="compositionally biased region" description="Low complexity" evidence="4">
    <location>
        <begin position="705"/>
        <end position="725"/>
    </location>
</feature>
<keyword evidence="2" id="KW-0479">Metal-binding</keyword>
<dbReference type="GO" id="GO:0000981">
    <property type="term" value="F:DNA-binding transcription factor activity, RNA polymerase II-specific"/>
    <property type="evidence" value="ECO:0007669"/>
    <property type="project" value="InterPro"/>
</dbReference>
<dbReference type="Pfam" id="PF04082">
    <property type="entry name" value="Fungal_trans"/>
    <property type="match status" value="1"/>
</dbReference>
<dbReference type="OrthoDB" id="424974at2759"/>
<dbReference type="PROSITE" id="PS50048">
    <property type="entry name" value="ZN2_CY6_FUNGAL_2"/>
    <property type="match status" value="1"/>
</dbReference>
<dbReference type="EMBL" id="GL945431">
    <property type="protein sequence ID" value="EGO27609.1"/>
    <property type="molecule type" value="Genomic_DNA"/>
</dbReference>
<dbReference type="RefSeq" id="XP_007315700.1">
    <property type="nucleotide sequence ID" value="XM_007315638.1"/>
</dbReference>
<dbReference type="GeneID" id="18818213"/>
<evidence type="ECO:0000256" key="2">
    <source>
        <dbReference type="ARBA" id="ARBA00022723"/>
    </source>
</evidence>
<dbReference type="GO" id="GO:0005634">
    <property type="term" value="C:nucleus"/>
    <property type="evidence" value="ECO:0007669"/>
    <property type="project" value="UniProtKB-SubCell"/>
</dbReference>
<name>F8NNT7_SERL9</name>
<protein>
    <recommendedName>
        <fullName evidence="5">Zn(2)-C6 fungal-type domain-containing protein</fullName>
    </recommendedName>
</protein>
<gene>
    <name evidence="6" type="ORF">SERLADRAFT_461394</name>
</gene>
<dbReference type="Pfam" id="PF00172">
    <property type="entry name" value="Zn_clus"/>
    <property type="match status" value="1"/>
</dbReference>
<dbReference type="SMART" id="SM00906">
    <property type="entry name" value="Fungal_trans"/>
    <property type="match status" value="1"/>
</dbReference>
<dbReference type="PANTHER" id="PTHR31001">
    <property type="entry name" value="UNCHARACTERIZED TRANSCRIPTIONAL REGULATORY PROTEIN"/>
    <property type="match status" value="1"/>
</dbReference>
<dbReference type="PROSITE" id="PS00463">
    <property type="entry name" value="ZN2_CY6_FUNGAL_1"/>
    <property type="match status" value="1"/>
</dbReference>
<dbReference type="InterPro" id="IPR001138">
    <property type="entry name" value="Zn2Cys6_DnaBD"/>
</dbReference>
<evidence type="ECO:0000259" key="5">
    <source>
        <dbReference type="PROSITE" id="PS50048"/>
    </source>
</evidence>
<feature type="region of interest" description="Disordered" evidence="4">
    <location>
        <begin position="694"/>
        <end position="734"/>
    </location>
</feature>
<dbReference type="AlphaFoldDB" id="F8NNT7"/>
<dbReference type="GO" id="GO:0008270">
    <property type="term" value="F:zinc ion binding"/>
    <property type="evidence" value="ECO:0007669"/>
    <property type="project" value="InterPro"/>
</dbReference>
<evidence type="ECO:0000313" key="6">
    <source>
        <dbReference type="EMBL" id="EGO27609.1"/>
    </source>
</evidence>
<keyword evidence="3" id="KW-0539">Nucleus</keyword>
<dbReference type="PANTHER" id="PTHR31001:SF56">
    <property type="entry name" value="ZN(2)-C6 FUNGAL-TYPE DOMAIN-CONTAINING PROTEIN"/>
    <property type="match status" value="1"/>
</dbReference>
<dbReference type="Gene3D" id="4.10.240.10">
    <property type="entry name" value="Zn(2)-C6 fungal-type DNA-binding domain"/>
    <property type="match status" value="1"/>
</dbReference>
<comment type="subcellular location">
    <subcellularLocation>
        <location evidence="1">Nucleus</location>
    </subcellularLocation>
</comment>
<dbReference type="InterPro" id="IPR036864">
    <property type="entry name" value="Zn2-C6_fun-type_DNA-bd_sf"/>
</dbReference>